<organism evidence="2 3">
    <name type="scientific">Pseudonocardia tropica</name>
    <dbReference type="NCBI Taxonomy" id="681289"/>
    <lineage>
        <taxon>Bacteria</taxon>
        <taxon>Bacillati</taxon>
        <taxon>Actinomycetota</taxon>
        <taxon>Actinomycetes</taxon>
        <taxon>Pseudonocardiales</taxon>
        <taxon>Pseudonocardiaceae</taxon>
        <taxon>Pseudonocardia</taxon>
    </lineage>
</organism>
<name>A0ABV1K263_9PSEU</name>
<keyword evidence="3" id="KW-1185">Reference proteome</keyword>
<dbReference type="InterPro" id="IPR011009">
    <property type="entry name" value="Kinase-like_dom_sf"/>
</dbReference>
<dbReference type="SUPFAM" id="SSF56112">
    <property type="entry name" value="Protein kinase-like (PK-like)"/>
    <property type="match status" value="1"/>
</dbReference>
<dbReference type="Gene3D" id="3.90.1200.10">
    <property type="match status" value="1"/>
</dbReference>
<dbReference type="GO" id="GO:0016740">
    <property type="term" value="F:transferase activity"/>
    <property type="evidence" value="ECO:0007669"/>
    <property type="project" value="UniProtKB-KW"/>
</dbReference>
<gene>
    <name evidence="2" type="ORF">WHI96_26240</name>
</gene>
<dbReference type="Proteomes" id="UP001464923">
    <property type="component" value="Unassembled WGS sequence"/>
</dbReference>
<comment type="caution">
    <text evidence="2">The sequence shown here is derived from an EMBL/GenBank/DDBJ whole genome shotgun (WGS) entry which is preliminary data.</text>
</comment>
<reference evidence="2 3" key="1">
    <citation type="submission" date="2024-03" db="EMBL/GenBank/DDBJ databases">
        <title>Draft genome sequence of Pseudonocardia tropica JCM 19149.</title>
        <authorList>
            <person name="Butdee W."/>
            <person name="Duangmal K."/>
        </authorList>
    </citation>
    <scope>NUCLEOTIDE SEQUENCE [LARGE SCALE GENOMIC DNA]</scope>
    <source>
        <strain evidence="2 3">JCM 19149</strain>
    </source>
</reference>
<accession>A0ABV1K263</accession>
<dbReference type="InterPro" id="IPR002575">
    <property type="entry name" value="Aminoglycoside_PTrfase"/>
</dbReference>
<proteinExistence type="predicted"/>
<sequence>MWFNEANLRPVLDRAADEVGLGHPAVELIRIGSNAVFRLGGGVVARIAPSARLLDNARRQIGVARWLADAEYPATRAVAVEQPVEIDGVVVTFWESISSQEVYAPLADVGRLVRRLHDLPQPPGLTLPTLAPFGLPGDPLPSFAGLDDADAAYLRSRIAWSREAFPDLPFTLPAGHVHGDANVGNVICDDSGAPVLIDLDSFSVGAREWDLIQTALFYDRLGWHDESEYRDFVEAYGYDLMEWGGYGSLADMREIAMTTWIAKKAATSAGAAVEAAKRVAAIRTGGSRQDWGAY</sequence>
<dbReference type="EC" id="2.7.1.-" evidence="2"/>
<dbReference type="InterPro" id="IPR051678">
    <property type="entry name" value="AGP_Transferase"/>
</dbReference>
<dbReference type="PANTHER" id="PTHR21310:SF40">
    <property type="entry name" value="AMINOGLYCOSIDE PHOSPHOTRANSFERASE DOMAIN-CONTAINING PROTEIN-RELATED"/>
    <property type="match status" value="1"/>
</dbReference>
<evidence type="ECO:0000313" key="3">
    <source>
        <dbReference type="Proteomes" id="UP001464923"/>
    </source>
</evidence>
<dbReference type="EMBL" id="JBEDNP010000031">
    <property type="protein sequence ID" value="MEQ3542313.1"/>
    <property type="molecule type" value="Genomic_DNA"/>
</dbReference>
<feature type="domain" description="Aminoglycoside phosphotransferase" evidence="1">
    <location>
        <begin position="33"/>
        <end position="241"/>
    </location>
</feature>
<evidence type="ECO:0000259" key="1">
    <source>
        <dbReference type="Pfam" id="PF01636"/>
    </source>
</evidence>
<protein>
    <submittedName>
        <fullName evidence="2">Aminoglycoside phosphotransferase family protein</fullName>
        <ecNumber evidence="2">2.7.1.-</ecNumber>
    </submittedName>
</protein>
<dbReference type="Pfam" id="PF01636">
    <property type="entry name" value="APH"/>
    <property type="match status" value="1"/>
</dbReference>
<keyword evidence="2" id="KW-0808">Transferase</keyword>
<evidence type="ECO:0000313" key="2">
    <source>
        <dbReference type="EMBL" id="MEQ3542313.1"/>
    </source>
</evidence>
<dbReference type="PANTHER" id="PTHR21310">
    <property type="entry name" value="AMINOGLYCOSIDE PHOSPHOTRANSFERASE-RELATED-RELATED"/>
    <property type="match status" value="1"/>
</dbReference>